<dbReference type="EMBL" id="CM035418">
    <property type="protein sequence ID" value="KAH7422171.1"/>
    <property type="molecule type" value="Genomic_DNA"/>
</dbReference>
<keyword evidence="4" id="KW-1185">Reference proteome</keyword>
<evidence type="ECO:0000259" key="2">
    <source>
        <dbReference type="PROSITE" id="PS51320"/>
    </source>
</evidence>
<dbReference type="AlphaFoldDB" id="A0A8T2TFR3"/>
<comment type="caution">
    <text evidence="3">The sequence shown here is derived from an EMBL/GenBank/DDBJ whole genome shotgun (WGS) entry which is preliminary data.</text>
</comment>
<dbReference type="GO" id="GO:0005634">
    <property type="term" value="C:nucleus"/>
    <property type="evidence" value="ECO:0007669"/>
    <property type="project" value="TreeGrafter"/>
</dbReference>
<evidence type="ECO:0000313" key="3">
    <source>
        <dbReference type="EMBL" id="KAH7422171.1"/>
    </source>
</evidence>
<dbReference type="Pfam" id="PF06200">
    <property type="entry name" value="tify"/>
    <property type="match status" value="1"/>
</dbReference>
<gene>
    <name evidence="3" type="ORF">KP509_13G094300</name>
</gene>
<reference evidence="3" key="1">
    <citation type="submission" date="2021-08" db="EMBL/GenBank/DDBJ databases">
        <title>WGS assembly of Ceratopteris richardii.</title>
        <authorList>
            <person name="Marchant D.B."/>
            <person name="Chen G."/>
            <person name="Jenkins J."/>
            <person name="Shu S."/>
            <person name="Leebens-Mack J."/>
            <person name="Grimwood J."/>
            <person name="Schmutz J."/>
            <person name="Soltis P."/>
            <person name="Soltis D."/>
            <person name="Chen Z.-H."/>
        </authorList>
    </citation>
    <scope>NUCLEOTIDE SEQUENCE</scope>
    <source>
        <strain evidence="3">Whitten #5841</strain>
        <tissue evidence="3">Leaf</tissue>
    </source>
</reference>
<evidence type="ECO:0000313" key="4">
    <source>
        <dbReference type="Proteomes" id="UP000825935"/>
    </source>
</evidence>
<name>A0A8T2TFR3_CERRI</name>
<dbReference type="PANTHER" id="PTHR33077:SF60">
    <property type="entry name" value="TIFY DOMAIN-CONTAINING PROTEIN"/>
    <property type="match status" value="1"/>
</dbReference>
<feature type="domain" description="Tify" evidence="2">
    <location>
        <begin position="55"/>
        <end position="90"/>
    </location>
</feature>
<dbReference type="GO" id="GO:0031347">
    <property type="term" value="P:regulation of defense response"/>
    <property type="evidence" value="ECO:0007669"/>
    <property type="project" value="TreeGrafter"/>
</dbReference>
<dbReference type="OrthoDB" id="649989at2759"/>
<proteinExistence type="inferred from homology"/>
<dbReference type="SMART" id="SM00979">
    <property type="entry name" value="TIFY"/>
    <property type="match status" value="1"/>
</dbReference>
<comment type="similarity">
    <text evidence="1">Belongs to the TIFY/JAZ family.</text>
</comment>
<dbReference type="Proteomes" id="UP000825935">
    <property type="component" value="Chromosome 13"/>
</dbReference>
<dbReference type="PANTHER" id="PTHR33077">
    <property type="entry name" value="PROTEIN TIFY 4A-RELATED-RELATED"/>
    <property type="match status" value="1"/>
</dbReference>
<dbReference type="InterPro" id="IPR040390">
    <property type="entry name" value="TIFY/JAZ"/>
</dbReference>
<dbReference type="PROSITE" id="PS51320">
    <property type="entry name" value="TIFY"/>
    <property type="match status" value="1"/>
</dbReference>
<accession>A0A8T2TFR3</accession>
<organism evidence="3 4">
    <name type="scientific">Ceratopteris richardii</name>
    <name type="common">Triangle waterfern</name>
    <dbReference type="NCBI Taxonomy" id="49495"/>
    <lineage>
        <taxon>Eukaryota</taxon>
        <taxon>Viridiplantae</taxon>
        <taxon>Streptophyta</taxon>
        <taxon>Embryophyta</taxon>
        <taxon>Tracheophyta</taxon>
        <taxon>Polypodiopsida</taxon>
        <taxon>Polypodiidae</taxon>
        <taxon>Polypodiales</taxon>
        <taxon>Pteridineae</taxon>
        <taxon>Pteridaceae</taxon>
        <taxon>Parkerioideae</taxon>
        <taxon>Ceratopteris</taxon>
    </lineage>
</organism>
<evidence type="ECO:0000256" key="1">
    <source>
        <dbReference type="ARBA" id="ARBA00008614"/>
    </source>
</evidence>
<dbReference type="InterPro" id="IPR010399">
    <property type="entry name" value="Tify_dom"/>
</dbReference>
<dbReference type="GO" id="GO:0009611">
    <property type="term" value="P:response to wounding"/>
    <property type="evidence" value="ECO:0007669"/>
    <property type="project" value="TreeGrafter"/>
</dbReference>
<protein>
    <recommendedName>
        <fullName evidence="2">Tify domain-containing protein</fullName>
    </recommendedName>
</protein>
<sequence length="167" mass="18645">MPSLFVALSTPSSISRKPGGLSHAVAEAVETNLSFPHLHISEGSAISRLTDNITQEMEKNTLTIFYDGEVHVYDDVSFAKVQALLLLVGNHDHGTLPTLSGDSKLQTPCPRQHSFLQDKVRVTHRGRLQRELPQARKASLTRFLKARKTKAEETMKLKEDKNKVTFL</sequence>
<dbReference type="GO" id="GO:2000022">
    <property type="term" value="P:regulation of jasmonic acid mediated signaling pathway"/>
    <property type="evidence" value="ECO:0007669"/>
    <property type="project" value="TreeGrafter"/>
</dbReference>